<evidence type="ECO:0000256" key="1">
    <source>
        <dbReference type="ARBA" id="ARBA00022898"/>
    </source>
</evidence>
<dbReference type="InterPro" id="IPR000653">
    <property type="entry name" value="DegT/StrS_aminotransferase"/>
</dbReference>
<dbReference type="STRING" id="1454006.AW14_00800"/>
<dbReference type="PANTHER" id="PTHR30244">
    <property type="entry name" value="TRANSAMINASE"/>
    <property type="match status" value="1"/>
</dbReference>
<keyword evidence="6" id="KW-0808">Transferase</keyword>
<dbReference type="AlphaFoldDB" id="A0A0C5WAK7"/>
<dbReference type="GO" id="GO:0030170">
    <property type="term" value="F:pyridoxal phosphate binding"/>
    <property type="evidence" value="ECO:0007669"/>
    <property type="project" value="TreeGrafter"/>
</dbReference>
<dbReference type="Gene3D" id="3.90.1150.10">
    <property type="entry name" value="Aspartate Aminotransferase, domain 1"/>
    <property type="match status" value="1"/>
</dbReference>
<dbReference type="InterPro" id="IPR015424">
    <property type="entry name" value="PyrdxlP-dep_Trfase"/>
</dbReference>
<organism evidence="6 7">
    <name type="scientific">Siansivirga zeaxanthinifaciens CC-SAMT-1</name>
    <dbReference type="NCBI Taxonomy" id="1454006"/>
    <lineage>
        <taxon>Bacteria</taxon>
        <taxon>Pseudomonadati</taxon>
        <taxon>Bacteroidota</taxon>
        <taxon>Flavobacteriia</taxon>
        <taxon>Flavobacteriales</taxon>
        <taxon>Flavobacteriaceae</taxon>
        <taxon>Siansivirga</taxon>
    </lineage>
</organism>
<dbReference type="Gene3D" id="3.40.640.10">
    <property type="entry name" value="Type I PLP-dependent aspartate aminotransferase-like (Major domain)"/>
    <property type="match status" value="1"/>
</dbReference>
<dbReference type="InterPro" id="IPR015421">
    <property type="entry name" value="PyrdxlP-dep_Trfase_major"/>
</dbReference>
<accession>A0A0C5WAK7</accession>
<evidence type="ECO:0000256" key="5">
    <source>
        <dbReference type="RuleBase" id="RU004508"/>
    </source>
</evidence>
<dbReference type="GO" id="GO:0008483">
    <property type="term" value="F:transaminase activity"/>
    <property type="evidence" value="ECO:0007669"/>
    <property type="project" value="UniProtKB-KW"/>
</dbReference>
<keyword evidence="1 4" id="KW-0663">Pyridoxal phosphate</keyword>
<proteinExistence type="inferred from homology"/>
<dbReference type="EMBL" id="CP007202">
    <property type="protein sequence ID" value="AJR02389.1"/>
    <property type="molecule type" value="Genomic_DNA"/>
</dbReference>
<evidence type="ECO:0000256" key="3">
    <source>
        <dbReference type="PIRSR" id="PIRSR000390-1"/>
    </source>
</evidence>
<evidence type="ECO:0000313" key="6">
    <source>
        <dbReference type="EMBL" id="AJR02389.1"/>
    </source>
</evidence>
<dbReference type="SUPFAM" id="SSF53383">
    <property type="entry name" value="PLP-dependent transferases"/>
    <property type="match status" value="1"/>
</dbReference>
<keyword evidence="6" id="KW-0032">Aminotransferase</keyword>
<dbReference type="Pfam" id="PF01041">
    <property type="entry name" value="DegT_DnrJ_EryC1"/>
    <property type="match status" value="1"/>
</dbReference>
<feature type="active site" description="Proton acceptor" evidence="3">
    <location>
        <position position="189"/>
    </location>
</feature>
<protein>
    <submittedName>
        <fullName evidence="6">Aminotransferase</fullName>
    </submittedName>
</protein>
<dbReference type="CDD" id="cd00616">
    <property type="entry name" value="AHBA_syn"/>
    <property type="match status" value="1"/>
</dbReference>
<sequence>MVEFLNLQKINSKFEGIFKNEFEMFLNNGKYILSDHVLNFEKEFAHFCGSKYCIGTSNGLDALQLIFEAYKLLGKLSVGDEVIVPANTYIASVLAIANTGLIPVLVEPEINSYNIDVKKITEKLTLKTKAIMGVHLYGQLYNVSALKNICETNNLILIEDAAQAHGAIFNGEKSGNLSDAAAFSFYPTKNLGALGDAGAVTTNNESLATVISKLRNYGRKTSFENDFKGYNCRLDELQAMFLRVKLKYLDEENEKRKSIAKIYYENIKTNKILLPECKDFNQHVFHLFVVRSDRREEFRRYLLENSIETQIHYVTPIHHQKAFKEFSSLNLPITTVLHQEVLSLPLNPSLEEREISLVVDLVSKFR</sequence>
<dbReference type="KEGG" id="sze:AW14_00800"/>
<evidence type="ECO:0000313" key="7">
    <source>
        <dbReference type="Proteomes" id="UP000032229"/>
    </source>
</evidence>
<evidence type="ECO:0000256" key="2">
    <source>
        <dbReference type="ARBA" id="ARBA00037999"/>
    </source>
</evidence>
<dbReference type="GO" id="GO:0000271">
    <property type="term" value="P:polysaccharide biosynthetic process"/>
    <property type="evidence" value="ECO:0007669"/>
    <property type="project" value="TreeGrafter"/>
</dbReference>
<dbReference type="OrthoDB" id="9804264at2"/>
<evidence type="ECO:0000256" key="4">
    <source>
        <dbReference type="PIRSR" id="PIRSR000390-2"/>
    </source>
</evidence>
<dbReference type="InterPro" id="IPR015422">
    <property type="entry name" value="PyrdxlP-dep_Trfase_small"/>
</dbReference>
<dbReference type="Proteomes" id="UP000032229">
    <property type="component" value="Chromosome"/>
</dbReference>
<dbReference type="PIRSF" id="PIRSF000390">
    <property type="entry name" value="PLP_StrS"/>
    <property type="match status" value="1"/>
</dbReference>
<dbReference type="HOGENOM" id="CLU_033332_6_0_10"/>
<reference evidence="6 7" key="1">
    <citation type="submission" date="2014-02" db="EMBL/GenBank/DDBJ databases">
        <authorList>
            <person name="Young C.-C."/>
            <person name="Hameed A."/>
            <person name="Huang H.-C."/>
            <person name="Shahina M."/>
        </authorList>
    </citation>
    <scope>NUCLEOTIDE SEQUENCE [LARGE SCALE GENOMIC DNA]</scope>
    <source>
        <strain evidence="6 7">CC-SAMT-1</strain>
    </source>
</reference>
<dbReference type="RefSeq" id="WP_044637071.1">
    <property type="nucleotide sequence ID" value="NZ_CP007202.1"/>
</dbReference>
<feature type="modified residue" description="N6-(pyridoxal phosphate)lysine" evidence="4">
    <location>
        <position position="189"/>
    </location>
</feature>
<name>A0A0C5WAK7_9FLAO</name>
<gene>
    <name evidence="6" type="ORF">AW14_00800</name>
</gene>
<dbReference type="PANTHER" id="PTHR30244:SF36">
    <property type="entry name" value="3-OXO-GLUCOSE-6-PHOSPHATE:GLUTAMATE AMINOTRANSFERASE"/>
    <property type="match status" value="1"/>
</dbReference>
<keyword evidence="7" id="KW-1185">Reference proteome</keyword>
<comment type="similarity">
    <text evidence="2 5">Belongs to the DegT/DnrJ/EryC1 family.</text>
</comment>